<dbReference type="RefSeq" id="WP_164249762.1">
    <property type="nucleotide sequence ID" value="NZ_JAAGMA010000920.1"/>
</dbReference>
<evidence type="ECO:0000313" key="3">
    <source>
        <dbReference type="Proteomes" id="UP000470446"/>
    </source>
</evidence>
<dbReference type="AlphaFoldDB" id="A0A7K3PVA2"/>
<feature type="region of interest" description="Disordered" evidence="1">
    <location>
        <begin position="1"/>
        <end position="33"/>
    </location>
</feature>
<dbReference type="Proteomes" id="UP000470446">
    <property type="component" value="Unassembled WGS sequence"/>
</dbReference>
<evidence type="ECO:0000256" key="1">
    <source>
        <dbReference type="SAM" id="MobiDB-lite"/>
    </source>
</evidence>
<comment type="caution">
    <text evidence="2">The sequence shown here is derived from an EMBL/GenBank/DDBJ whole genome shotgun (WGS) entry which is preliminary data.</text>
</comment>
<reference evidence="2 3" key="1">
    <citation type="submission" date="2020-01" db="EMBL/GenBank/DDBJ databases">
        <title>Insect and environment-associated Actinomycetes.</title>
        <authorList>
            <person name="Currrie C."/>
            <person name="Chevrette M."/>
            <person name="Carlson C."/>
            <person name="Stubbendieck R."/>
            <person name="Wendt-Pienkowski E."/>
        </authorList>
    </citation>
    <scope>NUCLEOTIDE SEQUENCE [LARGE SCALE GENOMIC DNA]</scope>
    <source>
        <strain evidence="2 3">SID14163</strain>
    </source>
</reference>
<organism evidence="2 3">
    <name type="scientific">Streptomyces coelicoflavus</name>
    <dbReference type="NCBI Taxonomy" id="285562"/>
    <lineage>
        <taxon>Bacteria</taxon>
        <taxon>Bacillati</taxon>
        <taxon>Actinomycetota</taxon>
        <taxon>Actinomycetes</taxon>
        <taxon>Kitasatosporales</taxon>
        <taxon>Streptomycetaceae</taxon>
        <taxon>Streptomyces</taxon>
    </lineage>
</organism>
<sequence length="58" mass="6849">MRHRDAPLKSAAPAGSTGARPRRRAHHRQGEHWREHWREHWQARLIDTTGLHTLLRAD</sequence>
<name>A0A7K3PVA2_9ACTN</name>
<evidence type="ECO:0000313" key="2">
    <source>
        <dbReference type="EMBL" id="NEB13880.1"/>
    </source>
</evidence>
<gene>
    <name evidence="2" type="ORF">G3I32_34450</name>
</gene>
<dbReference type="EMBL" id="JAAGMA010000920">
    <property type="protein sequence ID" value="NEB13880.1"/>
    <property type="molecule type" value="Genomic_DNA"/>
</dbReference>
<accession>A0A7K3PVA2</accession>
<proteinExistence type="predicted"/>
<protein>
    <submittedName>
        <fullName evidence="2">Uncharacterized protein</fullName>
    </submittedName>
</protein>